<evidence type="ECO:0000256" key="3">
    <source>
        <dbReference type="ARBA" id="ARBA00023274"/>
    </source>
</evidence>
<feature type="region of interest" description="Disordered" evidence="4">
    <location>
        <begin position="148"/>
        <end position="175"/>
    </location>
</feature>
<dbReference type="PANTHER" id="PTHR11655">
    <property type="entry name" value="60S/50S RIBOSOMAL PROTEIN L6/L9"/>
    <property type="match status" value="1"/>
</dbReference>
<evidence type="ECO:0000313" key="6">
    <source>
        <dbReference type="EMBL" id="CAH7682219.1"/>
    </source>
</evidence>
<dbReference type="SUPFAM" id="SSF56053">
    <property type="entry name" value="Ribosomal protein L6"/>
    <property type="match status" value="1"/>
</dbReference>
<keyword evidence="7" id="KW-1185">Reference proteome</keyword>
<feature type="region of interest" description="Disordered" evidence="4">
    <location>
        <begin position="247"/>
        <end position="268"/>
    </location>
</feature>
<dbReference type="GO" id="GO:0005762">
    <property type="term" value="C:mitochondrial large ribosomal subunit"/>
    <property type="evidence" value="ECO:0007669"/>
    <property type="project" value="TreeGrafter"/>
</dbReference>
<reference evidence="6" key="1">
    <citation type="submission" date="2022-06" db="EMBL/GenBank/DDBJ databases">
        <authorList>
            <consortium name="SYNGENTA / RWTH Aachen University"/>
        </authorList>
    </citation>
    <scope>NUCLEOTIDE SEQUENCE</scope>
</reference>
<comment type="caution">
    <text evidence="6">The sequence shown here is derived from an EMBL/GenBank/DDBJ whole genome shotgun (WGS) entry which is preliminary data.</text>
</comment>
<comment type="similarity">
    <text evidence="1">Belongs to the universal ribosomal protein uL6 family.</text>
</comment>
<sequence length="355" mass="39909">MIRMFKTLNRIKFSTTSSIRSHIGSKPIEVPSDLKILLITTQQGTGGTSKDQNLGKRCGVDRLESLKKTLIVEGRLGRMRIDLKPFIDIRFLKKTVEGLKTDENLGRISDETDLIRSLVGEGGGDEGTSYDLISSGTFPGTLRVLITSSNPSPSQHNHHHHHHHHHQQETNQTKRVGTVVEPSRRVFVDEKLKRFERSMWGLTRSLISNSVTGTTVGFESTIELVGVGYRATLEDVPILNNRLIHQPTATSSTTHKTRADDDDDDDDDENLKARKKRLNLRVGYSHPILIDLPSTNSFLSCDLVSNSKIILRGIDKQELGLFCASIRRFRPPEPYNGKGIYLNGETVKRKEARRK</sequence>
<dbReference type="GO" id="GO:0006412">
    <property type="term" value="P:translation"/>
    <property type="evidence" value="ECO:0007669"/>
    <property type="project" value="InterPro"/>
</dbReference>
<dbReference type="Gene3D" id="3.90.930.12">
    <property type="entry name" value="Ribosomal protein L6, alpha-beta domain"/>
    <property type="match status" value="2"/>
</dbReference>
<dbReference type="EMBL" id="CALTRL010003951">
    <property type="protein sequence ID" value="CAH7682219.1"/>
    <property type="molecule type" value="Genomic_DNA"/>
</dbReference>
<dbReference type="PANTHER" id="PTHR11655:SF14">
    <property type="entry name" value="LARGE RIBOSOMAL SUBUNIT PROTEIN UL6M"/>
    <property type="match status" value="1"/>
</dbReference>
<dbReference type="AlphaFoldDB" id="A0AAV0B8Q6"/>
<keyword evidence="3" id="KW-0687">Ribonucleoprotein</keyword>
<feature type="domain" description="Large ribosomal subunit protein uL6 alpha-beta" evidence="5">
    <location>
        <begin position="275"/>
        <end position="340"/>
    </location>
</feature>
<accession>A0AAV0B8Q6</accession>
<dbReference type="Pfam" id="PF00347">
    <property type="entry name" value="Ribosomal_L6"/>
    <property type="match status" value="1"/>
</dbReference>
<organism evidence="6 7">
    <name type="scientific">Phakopsora pachyrhizi</name>
    <name type="common">Asian soybean rust disease fungus</name>
    <dbReference type="NCBI Taxonomy" id="170000"/>
    <lineage>
        <taxon>Eukaryota</taxon>
        <taxon>Fungi</taxon>
        <taxon>Dikarya</taxon>
        <taxon>Basidiomycota</taxon>
        <taxon>Pucciniomycotina</taxon>
        <taxon>Pucciniomycetes</taxon>
        <taxon>Pucciniales</taxon>
        <taxon>Phakopsoraceae</taxon>
        <taxon>Phakopsora</taxon>
    </lineage>
</organism>
<dbReference type="InterPro" id="IPR036789">
    <property type="entry name" value="Ribosomal_uL6-like_a/b-dom_sf"/>
</dbReference>
<name>A0AAV0B8Q6_PHAPC</name>
<protein>
    <submittedName>
        <fullName evidence="6">Expressed protein</fullName>
    </submittedName>
</protein>
<dbReference type="GO" id="GO:0019843">
    <property type="term" value="F:rRNA binding"/>
    <property type="evidence" value="ECO:0007669"/>
    <property type="project" value="InterPro"/>
</dbReference>
<keyword evidence="2" id="KW-0689">Ribosomal protein</keyword>
<evidence type="ECO:0000256" key="4">
    <source>
        <dbReference type="SAM" id="MobiDB-lite"/>
    </source>
</evidence>
<evidence type="ECO:0000256" key="1">
    <source>
        <dbReference type="ARBA" id="ARBA00009356"/>
    </source>
</evidence>
<gene>
    <name evidence="6" type="ORF">PPACK8108_LOCUS15009</name>
</gene>
<dbReference type="Proteomes" id="UP001153365">
    <property type="component" value="Unassembled WGS sequence"/>
</dbReference>
<feature type="compositionally biased region" description="Basic residues" evidence="4">
    <location>
        <begin position="156"/>
        <end position="166"/>
    </location>
</feature>
<dbReference type="InterPro" id="IPR020040">
    <property type="entry name" value="Ribosomal_uL6_a/b-dom"/>
</dbReference>
<evidence type="ECO:0000313" key="7">
    <source>
        <dbReference type="Proteomes" id="UP001153365"/>
    </source>
</evidence>
<evidence type="ECO:0000256" key="2">
    <source>
        <dbReference type="ARBA" id="ARBA00022980"/>
    </source>
</evidence>
<evidence type="ECO:0000259" key="5">
    <source>
        <dbReference type="Pfam" id="PF00347"/>
    </source>
</evidence>
<proteinExistence type="inferred from homology"/>
<dbReference type="GO" id="GO:0003735">
    <property type="term" value="F:structural constituent of ribosome"/>
    <property type="evidence" value="ECO:0007669"/>
    <property type="project" value="InterPro"/>
</dbReference>
<dbReference type="InterPro" id="IPR000702">
    <property type="entry name" value="Ribosomal_uL6-like"/>
</dbReference>